<dbReference type="STRING" id="1035.BN961_02583"/>
<reference evidence="1 2" key="1">
    <citation type="journal article" date="2014" name="Genome Announc.">
        <title>Genome Sequence of Afipia felis Strain 76713, Isolated in Hospital Water Using an Amoeba Co-Culture Procedure.</title>
        <authorList>
            <person name="Benamar S."/>
            <person name="La Scola B."/>
            <person name="Croce O."/>
        </authorList>
    </citation>
    <scope>NUCLEOTIDE SEQUENCE [LARGE SCALE GENOMIC DNA]</scope>
    <source>
        <strain evidence="1 2">76713</strain>
    </source>
</reference>
<dbReference type="AlphaFoldDB" id="A0A090MP59"/>
<proteinExistence type="predicted"/>
<sequence length="180" mass="19409">MNGTGHLDHQAAHAHNTAINVDAVDIADLFGKGFHFKLAFTASLASPERLLHFKKLKFPELDGASLTPCLPASLMIASLSLVTESNSTFRTEVRIAGGGQARLLIRNLNLRGYEKPLLCNILSRFGIICTNRACRHESAFVNHVWSGFESVVQRRSSAASCAADLTPGVATIRGLACAYC</sequence>
<organism evidence="1 2">
    <name type="scientific">Afipia felis</name>
    <name type="common">Cat scratch disease bacillus</name>
    <dbReference type="NCBI Taxonomy" id="1035"/>
    <lineage>
        <taxon>Bacteria</taxon>
        <taxon>Pseudomonadati</taxon>
        <taxon>Pseudomonadota</taxon>
        <taxon>Alphaproteobacteria</taxon>
        <taxon>Hyphomicrobiales</taxon>
        <taxon>Nitrobacteraceae</taxon>
        <taxon>Afipia</taxon>
    </lineage>
</organism>
<name>A0A090MP59_AFIFE</name>
<protein>
    <submittedName>
        <fullName evidence="1">Uncharacterized protein</fullName>
    </submittedName>
</protein>
<accession>A0A090MP59</accession>
<keyword evidence="2" id="KW-1185">Reference proteome</keyword>
<evidence type="ECO:0000313" key="1">
    <source>
        <dbReference type="EMBL" id="CEG09161.1"/>
    </source>
</evidence>
<gene>
    <name evidence="1" type="ORF">BN961_02583</name>
</gene>
<comment type="caution">
    <text evidence="1">The sequence shown here is derived from an EMBL/GenBank/DDBJ whole genome shotgun (WGS) entry which is preliminary data.</text>
</comment>
<evidence type="ECO:0000313" key="2">
    <source>
        <dbReference type="Proteomes" id="UP000035762"/>
    </source>
</evidence>
<dbReference type="Proteomes" id="UP000035762">
    <property type="component" value="Unassembled WGS sequence"/>
</dbReference>
<dbReference type="EMBL" id="CCAZ020000001">
    <property type="protein sequence ID" value="CEG09161.1"/>
    <property type="molecule type" value="Genomic_DNA"/>
</dbReference>